<dbReference type="InterPro" id="IPR015865">
    <property type="entry name" value="Riboflavin_kinase_bac/euk"/>
</dbReference>
<dbReference type="AlphaFoldDB" id="A0A2M7V402"/>
<keyword evidence="4" id="KW-0808">Transferase</keyword>
<dbReference type="EMBL" id="PFPI01000032">
    <property type="protein sequence ID" value="PIZ93253.1"/>
    <property type="molecule type" value="Genomic_DNA"/>
</dbReference>
<dbReference type="GO" id="GO:0009398">
    <property type="term" value="P:FMN biosynthetic process"/>
    <property type="evidence" value="ECO:0007669"/>
    <property type="project" value="TreeGrafter"/>
</dbReference>
<keyword evidence="3" id="KW-0288">FMN</keyword>
<dbReference type="InterPro" id="IPR023465">
    <property type="entry name" value="Riboflavin_kinase_dom_sf"/>
</dbReference>
<evidence type="ECO:0000259" key="8">
    <source>
        <dbReference type="SMART" id="SM00904"/>
    </source>
</evidence>
<keyword evidence="2" id="KW-0285">Flavoprotein</keyword>
<sequence length="127" mass="14383">MLGGKIIRGDGIGRTLGFPTANIDISPDKVHFDAGVYAARATLFGNVYKAALVIMKQPLKVEAHLLDYSGDDIYGQEIHFEPVQRVSTLERYDTMEELKRKIEKDILLVRVVFKDHIENADRDDHPM</sequence>
<evidence type="ECO:0000256" key="3">
    <source>
        <dbReference type="ARBA" id="ARBA00022643"/>
    </source>
</evidence>
<evidence type="ECO:0000313" key="10">
    <source>
        <dbReference type="Proteomes" id="UP000230078"/>
    </source>
</evidence>
<evidence type="ECO:0000256" key="1">
    <source>
        <dbReference type="ARBA" id="ARBA00012105"/>
    </source>
</evidence>
<evidence type="ECO:0000256" key="6">
    <source>
        <dbReference type="ARBA" id="ARBA00022840"/>
    </source>
</evidence>
<evidence type="ECO:0000256" key="7">
    <source>
        <dbReference type="ARBA" id="ARBA00047880"/>
    </source>
</evidence>
<dbReference type="GO" id="GO:0005524">
    <property type="term" value="F:ATP binding"/>
    <property type="evidence" value="ECO:0007669"/>
    <property type="project" value="UniProtKB-KW"/>
</dbReference>
<keyword evidence="6" id="KW-0067">ATP-binding</keyword>
<dbReference type="InterPro" id="IPR023468">
    <property type="entry name" value="Riboflavin_kinase"/>
</dbReference>
<dbReference type="Pfam" id="PF01687">
    <property type="entry name" value="Flavokinase"/>
    <property type="match status" value="1"/>
</dbReference>
<dbReference type="SMART" id="SM00904">
    <property type="entry name" value="Flavokinase"/>
    <property type="match status" value="1"/>
</dbReference>
<dbReference type="GO" id="GO:0009231">
    <property type="term" value="P:riboflavin biosynthetic process"/>
    <property type="evidence" value="ECO:0007669"/>
    <property type="project" value="InterPro"/>
</dbReference>
<evidence type="ECO:0000256" key="5">
    <source>
        <dbReference type="ARBA" id="ARBA00022741"/>
    </source>
</evidence>
<gene>
    <name evidence="9" type="ORF">COX83_02485</name>
</gene>
<evidence type="ECO:0000256" key="4">
    <source>
        <dbReference type="ARBA" id="ARBA00022679"/>
    </source>
</evidence>
<organism evidence="9 10">
    <name type="scientific">Candidatus Magasanikbacteria bacterium CG_4_10_14_0_2_um_filter_41_31</name>
    <dbReference type="NCBI Taxonomy" id="1974639"/>
    <lineage>
        <taxon>Bacteria</taxon>
        <taxon>Candidatus Magasanikiibacteriota</taxon>
    </lineage>
</organism>
<reference evidence="10" key="1">
    <citation type="submission" date="2017-09" db="EMBL/GenBank/DDBJ databases">
        <title>Depth-based differentiation of microbial function through sediment-hosted aquifers and enrichment of novel symbionts in the deep terrestrial subsurface.</title>
        <authorList>
            <person name="Probst A.J."/>
            <person name="Ladd B."/>
            <person name="Jarett J.K."/>
            <person name="Geller-Mcgrath D.E."/>
            <person name="Sieber C.M.K."/>
            <person name="Emerson J.B."/>
            <person name="Anantharaman K."/>
            <person name="Thomas B.C."/>
            <person name="Malmstrom R."/>
            <person name="Stieglmeier M."/>
            <person name="Klingl A."/>
            <person name="Woyke T."/>
            <person name="Ryan C.M."/>
            <person name="Banfield J.F."/>
        </authorList>
    </citation>
    <scope>NUCLEOTIDE SEQUENCE [LARGE SCALE GENOMIC DNA]</scope>
</reference>
<feature type="domain" description="Riboflavin kinase" evidence="8">
    <location>
        <begin position="1"/>
        <end position="114"/>
    </location>
</feature>
<evidence type="ECO:0000313" key="9">
    <source>
        <dbReference type="EMBL" id="PIZ93253.1"/>
    </source>
</evidence>
<proteinExistence type="predicted"/>
<comment type="caution">
    <text evidence="9">The sequence shown here is derived from an EMBL/GenBank/DDBJ whole genome shotgun (WGS) entry which is preliminary data.</text>
</comment>
<dbReference type="PANTHER" id="PTHR22749">
    <property type="entry name" value="RIBOFLAVIN KINASE/FMN ADENYLYLTRANSFERASE"/>
    <property type="match status" value="1"/>
</dbReference>
<evidence type="ECO:0000256" key="2">
    <source>
        <dbReference type="ARBA" id="ARBA00022630"/>
    </source>
</evidence>
<dbReference type="SUPFAM" id="SSF82114">
    <property type="entry name" value="Riboflavin kinase-like"/>
    <property type="match status" value="1"/>
</dbReference>
<dbReference type="PANTHER" id="PTHR22749:SF6">
    <property type="entry name" value="RIBOFLAVIN KINASE"/>
    <property type="match status" value="1"/>
</dbReference>
<dbReference type="Gene3D" id="2.40.30.30">
    <property type="entry name" value="Riboflavin kinase-like"/>
    <property type="match status" value="1"/>
</dbReference>
<dbReference type="Proteomes" id="UP000230078">
    <property type="component" value="Unassembled WGS sequence"/>
</dbReference>
<keyword evidence="5" id="KW-0547">Nucleotide-binding</keyword>
<name>A0A2M7V402_9BACT</name>
<protein>
    <recommendedName>
        <fullName evidence="1">riboflavin kinase</fullName>
        <ecNumber evidence="1">2.7.1.26</ecNumber>
    </recommendedName>
</protein>
<accession>A0A2M7V402</accession>
<dbReference type="EC" id="2.7.1.26" evidence="1"/>
<comment type="catalytic activity">
    <reaction evidence="7">
        <text>riboflavin + ATP = FMN + ADP + H(+)</text>
        <dbReference type="Rhea" id="RHEA:14357"/>
        <dbReference type="ChEBI" id="CHEBI:15378"/>
        <dbReference type="ChEBI" id="CHEBI:30616"/>
        <dbReference type="ChEBI" id="CHEBI:57986"/>
        <dbReference type="ChEBI" id="CHEBI:58210"/>
        <dbReference type="ChEBI" id="CHEBI:456216"/>
        <dbReference type="EC" id="2.7.1.26"/>
    </reaction>
</comment>
<dbReference type="GO" id="GO:0008531">
    <property type="term" value="F:riboflavin kinase activity"/>
    <property type="evidence" value="ECO:0007669"/>
    <property type="project" value="UniProtKB-EC"/>
</dbReference>